<keyword evidence="1" id="KW-1133">Transmembrane helix</keyword>
<name>A0ABX3P350_9BACT</name>
<protein>
    <submittedName>
        <fullName evidence="2">Uncharacterized protein</fullName>
    </submittedName>
</protein>
<dbReference type="EMBL" id="LWBO01000002">
    <property type="protein sequence ID" value="OQP54061.1"/>
    <property type="molecule type" value="Genomic_DNA"/>
</dbReference>
<comment type="caution">
    <text evidence="2">The sequence shown here is derived from an EMBL/GenBank/DDBJ whole genome shotgun (WGS) entry which is preliminary data.</text>
</comment>
<keyword evidence="3" id="KW-1185">Reference proteome</keyword>
<evidence type="ECO:0000313" key="2">
    <source>
        <dbReference type="EMBL" id="OQP54061.1"/>
    </source>
</evidence>
<feature type="transmembrane region" description="Helical" evidence="1">
    <location>
        <begin position="6"/>
        <end position="28"/>
    </location>
</feature>
<evidence type="ECO:0000256" key="1">
    <source>
        <dbReference type="SAM" id="Phobius"/>
    </source>
</evidence>
<reference evidence="2 3" key="1">
    <citation type="submission" date="2016-04" db="EMBL/GenBank/DDBJ databases">
        <authorList>
            <person name="Chen L."/>
            <person name="Zhuang W."/>
            <person name="Wang G."/>
        </authorList>
    </citation>
    <scope>NUCLEOTIDE SEQUENCE [LARGE SCALE GENOMIC DNA]</scope>
    <source>
        <strain evidence="3">GR20</strain>
    </source>
</reference>
<keyword evidence="1" id="KW-0472">Membrane</keyword>
<gene>
    <name evidence="2" type="ORF">A4D02_20490</name>
</gene>
<sequence length="142" mass="16264">MKRSTIVRAVLGFSLGIALILSFIFVGIKGQNAYELLRSFEPISKIDITYINAPNLPRKEMITISDRAILDSLNKSFNNLKSLRVDVSKTNDFYAELIVYKAGQKASMDVFNSKFTGWILRVGYSKFKDEYLFELMQKHIPK</sequence>
<organism evidence="2 3">
    <name type="scientific">Niastella koreensis</name>
    <dbReference type="NCBI Taxonomy" id="354356"/>
    <lineage>
        <taxon>Bacteria</taxon>
        <taxon>Pseudomonadati</taxon>
        <taxon>Bacteroidota</taxon>
        <taxon>Chitinophagia</taxon>
        <taxon>Chitinophagales</taxon>
        <taxon>Chitinophagaceae</taxon>
        <taxon>Niastella</taxon>
    </lineage>
</organism>
<proteinExistence type="predicted"/>
<dbReference type="RefSeq" id="WP_014216459.1">
    <property type="nucleotide sequence ID" value="NZ_LWBO01000002.1"/>
</dbReference>
<keyword evidence="1" id="KW-0812">Transmembrane</keyword>
<accession>A0ABX3P350</accession>
<evidence type="ECO:0000313" key="3">
    <source>
        <dbReference type="Proteomes" id="UP000192277"/>
    </source>
</evidence>
<dbReference type="Proteomes" id="UP000192277">
    <property type="component" value="Unassembled WGS sequence"/>
</dbReference>